<evidence type="ECO:0000313" key="1">
    <source>
        <dbReference type="EMBL" id="MCG2588523.1"/>
    </source>
</evidence>
<gene>
    <name evidence="1" type="ORF">L6773_08110</name>
</gene>
<dbReference type="EMBL" id="JAKLWS010000008">
    <property type="protein sequence ID" value="MCG2588523.1"/>
    <property type="molecule type" value="Genomic_DNA"/>
</dbReference>
<dbReference type="RefSeq" id="WP_237853364.1">
    <property type="nucleotide sequence ID" value="NZ_JAKLWS010000008.1"/>
</dbReference>
<name>A0ABS9KCE8_9BACT</name>
<sequence>MITLHRHKDDQQAAKIEEKLQDLVLAYQVEEIEGEISDLFIEDGGEKIQGKEEIETWFRKLEGELKWQRSISGDGCYINPETGNVC</sequence>
<evidence type="ECO:0000313" key="2">
    <source>
        <dbReference type="Proteomes" id="UP001165366"/>
    </source>
</evidence>
<proteinExistence type="predicted"/>
<keyword evidence="2" id="KW-1185">Reference proteome</keyword>
<reference evidence="1" key="1">
    <citation type="submission" date="2022-01" db="EMBL/GenBank/DDBJ databases">
        <authorList>
            <person name="Wang Y."/>
        </authorList>
    </citation>
    <scope>NUCLEOTIDE SEQUENCE</scope>
    <source>
        <strain evidence="1">WB101</strain>
    </source>
</reference>
<dbReference type="Proteomes" id="UP001165366">
    <property type="component" value="Unassembled WGS sequence"/>
</dbReference>
<comment type="caution">
    <text evidence="1">The sequence shown here is derived from an EMBL/GenBank/DDBJ whole genome shotgun (WGS) entry which is preliminary data.</text>
</comment>
<accession>A0ABS9KCE8</accession>
<organism evidence="1 2">
    <name type="scientific">Rhodohalobacter sulfatireducens</name>
    <dbReference type="NCBI Taxonomy" id="2911366"/>
    <lineage>
        <taxon>Bacteria</taxon>
        <taxon>Pseudomonadati</taxon>
        <taxon>Balneolota</taxon>
        <taxon>Balneolia</taxon>
        <taxon>Balneolales</taxon>
        <taxon>Balneolaceae</taxon>
        <taxon>Rhodohalobacter</taxon>
    </lineage>
</organism>
<protein>
    <submittedName>
        <fullName evidence="1">Uncharacterized protein</fullName>
    </submittedName>
</protein>
<reference evidence="1" key="2">
    <citation type="submission" date="2024-05" db="EMBL/GenBank/DDBJ databases">
        <title>Rhodohalobacter halophilus gen. nov., sp. nov., a moderately halophilic member of the family Balneolaceae.</title>
        <authorList>
            <person name="Xia J."/>
        </authorList>
    </citation>
    <scope>NUCLEOTIDE SEQUENCE</scope>
    <source>
        <strain evidence="1">WB101</strain>
    </source>
</reference>